<feature type="compositionally biased region" description="Polar residues" evidence="1">
    <location>
        <begin position="67"/>
        <end position="97"/>
    </location>
</feature>
<sequence>MKLLNLKQIMVFLGASGASALMGLPVLAQTSPGSPLNPAPPAVNQAPINQTPDRCADYIQGGVGGPATSSSVNQFPTQSNIGGTGRQATDQSQIGSASYSATGEYRQFSGTNPSAAVAYRANGPAGTSGREAIMNLEANLRRDRANLSTTNPNVSGVNPAIGSIRSTTRDDYRQFSGTNPSAAVAYRANGPAGTSGREAILNLEANLQRDRNLSLMNTSSLTAVPSNQAAAPIPTECLPR</sequence>
<protein>
    <submittedName>
        <fullName evidence="3">Uncharacterized protein</fullName>
    </submittedName>
</protein>
<feature type="signal peptide" evidence="2">
    <location>
        <begin position="1"/>
        <end position="28"/>
    </location>
</feature>
<dbReference type="RefSeq" id="WP_162424193.1">
    <property type="nucleotide sequence ID" value="NZ_WVIE01000018.1"/>
</dbReference>
<dbReference type="AlphaFoldDB" id="A0A8J7Z689"/>
<feature type="chain" id="PRO_5035180821" evidence="2">
    <location>
        <begin position="29"/>
        <end position="240"/>
    </location>
</feature>
<feature type="region of interest" description="Disordered" evidence="1">
    <location>
        <begin position="66"/>
        <end position="97"/>
    </location>
</feature>
<evidence type="ECO:0000313" key="4">
    <source>
        <dbReference type="Proteomes" id="UP000646053"/>
    </source>
</evidence>
<organism evidence="3 4">
    <name type="scientific">Myxacorys almedinensis A</name>
    <dbReference type="NCBI Taxonomy" id="2690445"/>
    <lineage>
        <taxon>Bacteria</taxon>
        <taxon>Bacillati</taxon>
        <taxon>Cyanobacteriota</taxon>
        <taxon>Cyanophyceae</taxon>
        <taxon>Leptolyngbyales</taxon>
        <taxon>Leptolyngbyaceae</taxon>
        <taxon>Myxacorys</taxon>
        <taxon>Myxacorys almedinensis</taxon>
    </lineage>
</organism>
<accession>A0A8J7Z689</accession>
<keyword evidence="4" id="KW-1185">Reference proteome</keyword>
<comment type="caution">
    <text evidence="3">The sequence shown here is derived from an EMBL/GenBank/DDBJ whole genome shotgun (WGS) entry which is preliminary data.</text>
</comment>
<dbReference type="EMBL" id="WVIE01000018">
    <property type="protein sequence ID" value="NDJ18671.1"/>
    <property type="molecule type" value="Genomic_DNA"/>
</dbReference>
<keyword evidence="2" id="KW-0732">Signal</keyword>
<evidence type="ECO:0000256" key="2">
    <source>
        <dbReference type="SAM" id="SignalP"/>
    </source>
</evidence>
<dbReference type="Proteomes" id="UP000646053">
    <property type="component" value="Unassembled WGS sequence"/>
</dbReference>
<evidence type="ECO:0000313" key="3">
    <source>
        <dbReference type="EMBL" id="NDJ18671.1"/>
    </source>
</evidence>
<name>A0A8J7Z689_9CYAN</name>
<evidence type="ECO:0000256" key="1">
    <source>
        <dbReference type="SAM" id="MobiDB-lite"/>
    </source>
</evidence>
<reference evidence="3" key="1">
    <citation type="submission" date="2019-12" db="EMBL/GenBank/DDBJ databases">
        <title>High-Quality draft genome sequences of three cyanobacteria isolated from the limestone walls of the Old Cathedral of Coimbra.</title>
        <authorList>
            <person name="Tiago I."/>
            <person name="Soares F."/>
            <person name="Portugal A."/>
        </authorList>
    </citation>
    <scope>NUCLEOTIDE SEQUENCE</scope>
    <source>
        <strain evidence="3">A</strain>
    </source>
</reference>
<proteinExistence type="predicted"/>
<gene>
    <name evidence="3" type="ORF">GS601_15480</name>
</gene>